<comment type="caution">
    <text evidence="6">Lacks conserved residue(s) required for the propagation of feature annotation.</text>
</comment>
<dbReference type="InterPro" id="IPR036267">
    <property type="entry name" value="RuvA_C_sf"/>
</dbReference>
<dbReference type="Gene3D" id="2.40.50.140">
    <property type="entry name" value="Nucleic acid-binding proteins"/>
    <property type="match status" value="1"/>
</dbReference>
<comment type="subcellular location">
    <subcellularLocation>
        <location evidence="6">Cytoplasm</location>
    </subcellularLocation>
</comment>
<evidence type="ECO:0000256" key="2">
    <source>
        <dbReference type="ARBA" id="ARBA00022763"/>
    </source>
</evidence>
<feature type="region of interest" description="Domain III" evidence="6">
    <location>
        <begin position="156"/>
        <end position="208"/>
    </location>
</feature>
<gene>
    <name evidence="6" type="primary">ruvA</name>
    <name evidence="9" type="ORF">WH96_00790</name>
</gene>
<accession>A0A0H2MIV2</accession>
<dbReference type="GO" id="GO:0048476">
    <property type="term" value="C:Holliday junction resolvase complex"/>
    <property type="evidence" value="ECO:0007669"/>
    <property type="project" value="UniProtKB-UniRule"/>
</dbReference>
<dbReference type="Proteomes" id="UP000035444">
    <property type="component" value="Unassembled WGS sequence"/>
</dbReference>
<dbReference type="SUPFAM" id="SSF47781">
    <property type="entry name" value="RuvA domain 2-like"/>
    <property type="match status" value="1"/>
</dbReference>
<keyword evidence="9" id="KW-0547">Nucleotide-binding</keyword>
<comment type="function">
    <text evidence="6">The RuvA-RuvB-RuvC complex processes Holliday junction (HJ) DNA during genetic recombination and DNA repair, while the RuvA-RuvB complex plays an important role in the rescue of blocked DNA replication forks via replication fork reversal (RFR). RuvA specifically binds to HJ cruciform DNA, conferring on it an open structure. The RuvB hexamer acts as an ATP-dependent pump, pulling dsDNA into and through the RuvAB complex. HJ branch migration allows RuvC to scan DNA until it finds its consensus sequence, where it cleaves and resolves the cruciform DNA.</text>
</comment>
<dbReference type="Pfam" id="PF07499">
    <property type="entry name" value="RuvA_C"/>
    <property type="match status" value="1"/>
</dbReference>
<evidence type="ECO:0000256" key="6">
    <source>
        <dbReference type="HAMAP-Rule" id="MF_00031"/>
    </source>
</evidence>
<keyword evidence="9" id="KW-0067">ATP-binding</keyword>
<dbReference type="OrthoDB" id="5293449at2"/>
<comment type="subunit">
    <text evidence="6">Homotetramer. Forms an RuvA(8)-RuvB(12)-Holliday junction (HJ) complex. HJ DNA is sandwiched between 2 RuvA tetramers; dsDNA enters through RuvA and exits via RuvB. An RuvB hexamer assembles on each DNA strand where it exits the tetramer. Each RuvB hexamer is contacted by two RuvA subunits (via domain III) on 2 adjacent RuvB subunits; this complex drives branch migration. In the full resolvosome a probable DNA-RuvA(4)-RuvB(12)-RuvC(2) complex forms which resolves the HJ.</text>
</comment>
<evidence type="ECO:0000256" key="5">
    <source>
        <dbReference type="ARBA" id="ARBA00023204"/>
    </source>
</evidence>
<dbReference type="NCBIfam" id="TIGR00084">
    <property type="entry name" value="ruvA"/>
    <property type="match status" value="1"/>
</dbReference>
<dbReference type="Pfam" id="PF14520">
    <property type="entry name" value="HHH_5"/>
    <property type="match status" value="1"/>
</dbReference>
<protein>
    <recommendedName>
        <fullName evidence="6">Holliday junction branch migration complex subunit RuvA</fullName>
    </recommendedName>
</protein>
<proteinExistence type="inferred from homology"/>
<dbReference type="GO" id="GO:0000400">
    <property type="term" value="F:four-way junction DNA binding"/>
    <property type="evidence" value="ECO:0007669"/>
    <property type="project" value="UniProtKB-UniRule"/>
</dbReference>
<keyword evidence="9" id="KW-0347">Helicase</keyword>
<keyword evidence="1 6" id="KW-0963">Cytoplasm</keyword>
<keyword evidence="3 6" id="KW-0238">DNA-binding</keyword>
<dbReference type="Pfam" id="PF01330">
    <property type="entry name" value="RuvA_N"/>
    <property type="match status" value="1"/>
</dbReference>
<dbReference type="InterPro" id="IPR010994">
    <property type="entry name" value="RuvA_2-like"/>
</dbReference>
<dbReference type="Gene3D" id="1.10.150.20">
    <property type="entry name" value="5' to 3' exonuclease, C-terminal subdomain"/>
    <property type="match status" value="1"/>
</dbReference>
<evidence type="ECO:0000313" key="9">
    <source>
        <dbReference type="EMBL" id="KLN62111.1"/>
    </source>
</evidence>
<comment type="caution">
    <text evidence="9">The sequence shown here is derived from an EMBL/GenBank/DDBJ whole genome shotgun (WGS) entry which is preliminary data.</text>
</comment>
<dbReference type="InterPro" id="IPR011114">
    <property type="entry name" value="RuvA_C"/>
</dbReference>
<dbReference type="GO" id="GO:0005524">
    <property type="term" value="F:ATP binding"/>
    <property type="evidence" value="ECO:0007669"/>
    <property type="project" value="InterPro"/>
</dbReference>
<dbReference type="PATRIC" id="fig|1489064.4.peg.1072"/>
<evidence type="ECO:0000259" key="8">
    <source>
        <dbReference type="Pfam" id="PF07499"/>
    </source>
</evidence>
<evidence type="ECO:0000256" key="3">
    <source>
        <dbReference type="ARBA" id="ARBA00023125"/>
    </source>
</evidence>
<comment type="similarity">
    <text evidence="6">Belongs to the RuvA family.</text>
</comment>
<sequence length="208" mass="21770">MIGKLTGKVDSTGDDWVMLDVGGVGYIVFCSSRTLSVLPGEGEVTSLLIETHVREDHIHLFGFATAAEKEWYLLLGTVQGVGAKVGLAILSAISPDELSVAIAAQDKTTLTRANGVGPKLAIRIMNELKDKIAKLSLGTSGEIVDSSAAAGKPATTPMAISEDAISALVNLGYRRSEAYSAVAKISSEQGADTPLEELIRGGLAELMR</sequence>
<dbReference type="AlphaFoldDB" id="A0A0H2MIV2"/>
<feature type="region of interest" description="Domain I" evidence="6">
    <location>
        <begin position="1"/>
        <end position="64"/>
    </location>
</feature>
<dbReference type="GO" id="GO:0005737">
    <property type="term" value="C:cytoplasm"/>
    <property type="evidence" value="ECO:0007669"/>
    <property type="project" value="UniProtKB-SubCell"/>
</dbReference>
<keyword evidence="2 6" id="KW-0227">DNA damage</keyword>
<dbReference type="SUPFAM" id="SSF50249">
    <property type="entry name" value="Nucleic acid-binding proteins"/>
    <property type="match status" value="1"/>
</dbReference>
<evidence type="ECO:0000313" key="10">
    <source>
        <dbReference type="Proteomes" id="UP000035444"/>
    </source>
</evidence>
<dbReference type="CDD" id="cd14332">
    <property type="entry name" value="UBA_RuvA_C"/>
    <property type="match status" value="1"/>
</dbReference>
<dbReference type="GO" id="GO:0009378">
    <property type="term" value="F:four-way junction helicase activity"/>
    <property type="evidence" value="ECO:0007669"/>
    <property type="project" value="InterPro"/>
</dbReference>
<dbReference type="InterPro" id="IPR000085">
    <property type="entry name" value="RuvA"/>
</dbReference>
<dbReference type="STRING" id="1489064.WH96_00790"/>
<keyword evidence="4 6" id="KW-0233">DNA recombination</keyword>
<dbReference type="InterPro" id="IPR012340">
    <property type="entry name" value="NA-bd_OB-fold"/>
</dbReference>
<reference evidence="9 10" key="1">
    <citation type="submission" date="2015-03" db="EMBL/GenBank/DDBJ databases">
        <title>Genome Sequence of Kiloniella spongiae MEBiC09566, isolated from a marine sponge.</title>
        <authorList>
            <person name="Shao Z."/>
            <person name="Wang L."/>
            <person name="Li X."/>
        </authorList>
    </citation>
    <scope>NUCLEOTIDE SEQUENCE [LARGE SCALE GENOMIC DNA]</scope>
    <source>
        <strain evidence="9 10">MEBiC09566</strain>
    </source>
</reference>
<evidence type="ECO:0000256" key="4">
    <source>
        <dbReference type="ARBA" id="ARBA00023172"/>
    </source>
</evidence>
<comment type="domain">
    <text evidence="6">Has three domains with a flexible linker between the domains II and III and assumes an 'L' shape. Domain III is highly mobile and contacts RuvB.</text>
</comment>
<evidence type="ECO:0000256" key="1">
    <source>
        <dbReference type="ARBA" id="ARBA00022490"/>
    </source>
</evidence>
<dbReference type="GO" id="GO:0006281">
    <property type="term" value="P:DNA repair"/>
    <property type="evidence" value="ECO:0007669"/>
    <property type="project" value="UniProtKB-UniRule"/>
</dbReference>
<keyword evidence="10" id="KW-1185">Reference proteome</keyword>
<dbReference type="EMBL" id="LAQL01000002">
    <property type="protein sequence ID" value="KLN62111.1"/>
    <property type="molecule type" value="Genomic_DNA"/>
</dbReference>
<dbReference type="InterPro" id="IPR013849">
    <property type="entry name" value="DNA_helicase_Holl-junc_RuvA_I"/>
</dbReference>
<organism evidence="9 10">
    <name type="scientific">Kiloniella spongiae</name>
    <dbReference type="NCBI Taxonomy" id="1489064"/>
    <lineage>
        <taxon>Bacteria</taxon>
        <taxon>Pseudomonadati</taxon>
        <taxon>Pseudomonadota</taxon>
        <taxon>Alphaproteobacteria</taxon>
        <taxon>Rhodospirillales</taxon>
        <taxon>Kiloniellaceae</taxon>
        <taxon>Kiloniella</taxon>
    </lineage>
</organism>
<evidence type="ECO:0000259" key="7">
    <source>
        <dbReference type="Pfam" id="PF01330"/>
    </source>
</evidence>
<feature type="domain" description="Holliday junction DNA helicase RuvA C-terminal" evidence="8">
    <location>
        <begin position="161"/>
        <end position="207"/>
    </location>
</feature>
<keyword evidence="9" id="KW-0378">Hydrolase</keyword>
<keyword evidence="5 6" id="KW-0234">DNA repair</keyword>
<dbReference type="GO" id="GO:0009379">
    <property type="term" value="C:Holliday junction helicase complex"/>
    <property type="evidence" value="ECO:0007669"/>
    <property type="project" value="InterPro"/>
</dbReference>
<dbReference type="SUPFAM" id="SSF46929">
    <property type="entry name" value="DNA helicase RuvA subunit, C-terminal domain"/>
    <property type="match status" value="1"/>
</dbReference>
<dbReference type="HAMAP" id="MF_00031">
    <property type="entry name" value="DNA_HJ_migration_RuvA"/>
    <property type="match status" value="1"/>
</dbReference>
<name>A0A0H2MIV2_9PROT</name>
<feature type="domain" description="DNA helicase Holliday junction RuvA type" evidence="7">
    <location>
        <begin position="1"/>
        <end position="62"/>
    </location>
</feature>
<dbReference type="RefSeq" id="WP_047762239.1">
    <property type="nucleotide sequence ID" value="NZ_LAQL01000002.1"/>
</dbReference>
<dbReference type="Gene3D" id="1.10.8.10">
    <property type="entry name" value="DNA helicase RuvA subunit, C-terminal domain"/>
    <property type="match status" value="1"/>
</dbReference>
<dbReference type="GO" id="GO:0006310">
    <property type="term" value="P:DNA recombination"/>
    <property type="evidence" value="ECO:0007669"/>
    <property type="project" value="UniProtKB-UniRule"/>
</dbReference>